<evidence type="ECO:0000313" key="1">
    <source>
        <dbReference type="EMBL" id="QHA19960.1"/>
    </source>
</evidence>
<organism evidence="1 2">
    <name type="scientific">Bacillus toyonensis</name>
    <dbReference type="NCBI Taxonomy" id="155322"/>
    <lineage>
        <taxon>Bacteria</taxon>
        <taxon>Bacillati</taxon>
        <taxon>Bacillota</taxon>
        <taxon>Bacilli</taxon>
        <taxon>Bacillales</taxon>
        <taxon>Bacillaceae</taxon>
        <taxon>Bacillus</taxon>
        <taxon>Bacillus cereus group</taxon>
    </lineage>
</organism>
<name>A0ABX6GE49_9BACI</name>
<proteinExistence type="predicted"/>
<dbReference type="RefSeq" id="WP_000886478.1">
    <property type="nucleotide sequence ID" value="NZ_JAKJPX010000001.1"/>
</dbReference>
<dbReference type="Proteomes" id="UP000440820">
    <property type="component" value="Chromosome"/>
</dbReference>
<dbReference type="EMBL" id="CP047044">
    <property type="protein sequence ID" value="QHA19960.1"/>
    <property type="molecule type" value="Genomic_DNA"/>
</dbReference>
<keyword evidence="2" id="KW-1185">Reference proteome</keyword>
<evidence type="ECO:0000313" key="2">
    <source>
        <dbReference type="Proteomes" id="UP000440820"/>
    </source>
</evidence>
<evidence type="ECO:0008006" key="3">
    <source>
        <dbReference type="Google" id="ProtNLM"/>
    </source>
</evidence>
<dbReference type="Pfam" id="PF22535">
    <property type="entry name" value="DUF7003"/>
    <property type="match status" value="1"/>
</dbReference>
<gene>
    <name evidence="1" type="ORF">GPA05_23930</name>
</gene>
<reference evidence="1 2" key="1">
    <citation type="submission" date="2019-12" db="EMBL/GenBank/DDBJ databases">
        <title>Bacillus toyonensis BV-17 genome.</title>
        <authorList>
            <person name="Chen J."/>
        </authorList>
    </citation>
    <scope>NUCLEOTIDE SEQUENCE [LARGE SCALE GENOMIC DNA]</scope>
    <source>
        <strain evidence="1 2">BV-17</strain>
    </source>
</reference>
<sequence>MLDNINEKVINVQKDILRLLDRKQSKYEFPILDNENMDISQVKFFLFFKENQDWLMVFQFVGTGSLGVFNDIQVYGDRITHSMGDDGILQLNDGDYELFDDEGEFILDIYNGSLKIREHHFEYQFTEEDYANNGIEVQTTEQYPTYFMRMLATNDEAKELLWWDKEEILEEFGLEGDWQVAYETEDWKHVEEEKVSENEFFQSVAAAIEKKDPSVIVNKNANTHWKNWVEFDCD</sequence>
<dbReference type="InterPro" id="IPR054272">
    <property type="entry name" value="DUF7003"/>
</dbReference>
<protein>
    <recommendedName>
        <fullName evidence="3">Group-specific protein</fullName>
    </recommendedName>
</protein>
<accession>A0ABX6GE49</accession>